<dbReference type="Pfam" id="PF06516">
    <property type="entry name" value="NUP"/>
    <property type="match status" value="1"/>
</dbReference>
<dbReference type="InterPro" id="IPR035994">
    <property type="entry name" value="Nucleoside_phosphorylase_sf"/>
</dbReference>
<accession>A0A0D6MJJ8</accession>
<dbReference type="GO" id="GO:0009116">
    <property type="term" value="P:nucleoside metabolic process"/>
    <property type="evidence" value="ECO:0007669"/>
    <property type="project" value="InterPro"/>
</dbReference>
<dbReference type="Gene3D" id="3.40.50.1580">
    <property type="entry name" value="Nucleoside phosphorylase domain"/>
    <property type="match status" value="1"/>
</dbReference>
<dbReference type="GO" id="GO:0055085">
    <property type="term" value="P:transmembrane transport"/>
    <property type="evidence" value="ECO:0007669"/>
    <property type="project" value="InterPro"/>
</dbReference>
<dbReference type="AlphaFoldDB" id="A0A0D6MJJ8"/>
<evidence type="ECO:0000313" key="1">
    <source>
        <dbReference type="EMBL" id="GAN53645.1"/>
    </source>
</evidence>
<protein>
    <submittedName>
        <fullName evidence="1">Purine nucleoside permease</fullName>
    </submittedName>
</protein>
<keyword evidence="2" id="KW-1185">Reference proteome</keyword>
<dbReference type="EMBL" id="BALE01000010">
    <property type="protein sequence ID" value="GAN53645.1"/>
    <property type="molecule type" value="Genomic_DNA"/>
</dbReference>
<comment type="caution">
    <text evidence="1">The sequence shown here is derived from an EMBL/GenBank/DDBJ whole genome shotgun (WGS) entry which is preliminary data.</text>
</comment>
<dbReference type="PANTHER" id="PTHR38643:SF1">
    <property type="entry name" value="PURINE NUCLEOSIDE PERMEASE C285.05-RELATED"/>
    <property type="match status" value="1"/>
</dbReference>
<name>A0A0D6MJJ8_9PROT</name>
<sequence>MTVSAHAAPWPVRAVIVTTFEVGHDTGDAPGEAQFWIERLHLTEKLDFPGGTHPILASPDHRIVLIETGMSLINAGISTMALGLDPRFDLKQAYWLVAGIGGIDPAAGAIGSAVWVQHTINDTAQEIDLREAPKGWAYARYVSDTHGPGTLEGAEHDLGPDGPYPLVFTLNPDLARFAWCHSRDKAVAASDDMKRFGVRYGGAAAQPPSVLLGDSFASDIYWHGAIQTHYAEDWVKLLTHGAGRFMISDMEDSAVAEALWRLNRMGRASFDRLMILRTASNYTVQPPGETAIQSVLAPYPGGGKPAFEAAFRAGNAVLDALLATWPAMPAKDTCR</sequence>
<organism evidence="1 2">
    <name type="scientific">Tanticharoenia sakaeratensis NBRC 103193</name>
    <dbReference type="NCBI Taxonomy" id="1231623"/>
    <lineage>
        <taxon>Bacteria</taxon>
        <taxon>Pseudomonadati</taxon>
        <taxon>Pseudomonadota</taxon>
        <taxon>Alphaproteobacteria</taxon>
        <taxon>Acetobacterales</taxon>
        <taxon>Acetobacteraceae</taxon>
        <taxon>Tanticharoenia</taxon>
    </lineage>
</organism>
<dbReference type="GO" id="GO:0003824">
    <property type="term" value="F:catalytic activity"/>
    <property type="evidence" value="ECO:0007669"/>
    <property type="project" value="InterPro"/>
</dbReference>
<evidence type="ECO:0000313" key="2">
    <source>
        <dbReference type="Proteomes" id="UP000032679"/>
    </source>
</evidence>
<reference evidence="1 2" key="1">
    <citation type="submission" date="2012-10" db="EMBL/GenBank/DDBJ databases">
        <title>Genome sequencing of Tanticharoenia sakaeratensis NBRC 103193.</title>
        <authorList>
            <person name="Azuma Y."/>
            <person name="Hadano H."/>
            <person name="Hirakawa H."/>
            <person name="Matsushita K."/>
        </authorList>
    </citation>
    <scope>NUCLEOTIDE SEQUENCE [LARGE SCALE GENOMIC DNA]</scope>
    <source>
        <strain evidence="1 2">NBRC 103193</strain>
    </source>
</reference>
<dbReference type="PANTHER" id="PTHR38643">
    <property type="entry name" value="PURINE NUCLEOSIDE PERMEASE C285.05-RELATED"/>
    <property type="match status" value="1"/>
</dbReference>
<dbReference type="PIRSF" id="PIRSF013171">
    <property type="entry name" value="Pur_nuclsid_perm"/>
    <property type="match status" value="1"/>
</dbReference>
<proteinExistence type="predicted"/>
<dbReference type="Proteomes" id="UP000032679">
    <property type="component" value="Unassembled WGS sequence"/>
</dbReference>
<dbReference type="STRING" id="1231623.Tasa_010_192"/>
<dbReference type="InterPro" id="IPR009486">
    <property type="entry name" value="Pur_nuclsid_perm"/>
</dbReference>
<gene>
    <name evidence="1" type="ORF">Tasa_010_192</name>
</gene>